<sequence length="435" mass="48269">MASGVQAAVAKRRAPGYRARARHQHARMMQQRARAQQVSAWIAQFGKPGQGRLARDELSQLLFHLYPEAGPPEPQVLDDLIISATEVRTYSIHLKGNPHGTVSHDMIMPLVSGYSMYRFASVAFDRRAEGGRIALRDLPALMREANSGIPCEAREIDFVMDCCSSSVGPGMLLDSRSILSRQDVLAPLQVMAMRVADTQSTGPTDVVGGEDALGGNEQNEPANGEGDLVQDAVLAQEDLKLTDIEEEEEEAAAAEWDDVQPHLTRWRLRQQRALRIQAHFRRMTAVKFLHRCRNAAIILQSAARRRAAWKAVGQRRAAALRIGRMAKGRRSRQQAQRRRDAATTIGRVAKGRVTRKLMHRIASTSLKNVHSMVPYRMVASRSRTFSDLFKSSRTFGSAKAEQGQCRKIKRANTAPIHGFEDDCAEVSTSRACAIS</sequence>
<evidence type="ECO:0000313" key="2">
    <source>
        <dbReference type="EMBL" id="CAD9452930.1"/>
    </source>
</evidence>
<gene>
    <name evidence="2" type="ORF">CBRE1094_LOCUS16781</name>
</gene>
<name>A0A7S2GH40_9EUKA</name>
<dbReference type="EMBL" id="HBGU01030716">
    <property type="protein sequence ID" value="CAD9452930.1"/>
    <property type="molecule type" value="Transcribed_RNA"/>
</dbReference>
<dbReference type="AlphaFoldDB" id="A0A7S2GH40"/>
<organism evidence="2">
    <name type="scientific">Haptolina brevifila</name>
    <dbReference type="NCBI Taxonomy" id="156173"/>
    <lineage>
        <taxon>Eukaryota</taxon>
        <taxon>Haptista</taxon>
        <taxon>Haptophyta</taxon>
        <taxon>Prymnesiophyceae</taxon>
        <taxon>Prymnesiales</taxon>
        <taxon>Prymnesiaceae</taxon>
        <taxon>Haptolina</taxon>
    </lineage>
</organism>
<reference evidence="2" key="1">
    <citation type="submission" date="2021-01" db="EMBL/GenBank/DDBJ databases">
        <authorList>
            <person name="Corre E."/>
            <person name="Pelletier E."/>
            <person name="Niang G."/>
            <person name="Scheremetjew M."/>
            <person name="Finn R."/>
            <person name="Kale V."/>
            <person name="Holt S."/>
            <person name="Cochrane G."/>
            <person name="Meng A."/>
            <person name="Brown T."/>
            <person name="Cohen L."/>
        </authorList>
    </citation>
    <scope>NUCLEOTIDE SEQUENCE</scope>
    <source>
        <strain evidence="2">UTEX LB 985</strain>
    </source>
</reference>
<feature type="region of interest" description="Disordered" evidence="1">
    <location>
        <begin position="199"/>
        <end position="225"/>
    </location>
</feature>
<accession>A0A7S2GH40</accession>
<evidence type="ECO:0000256" key="1">
    <source>
        <dbReference type="SAM" id="MobiDB-lite"/>
    </source>
</evidence>
<protein>
    <submittedName>
        <fullName evidence="2">Uncharacterized protein</fullName>
    </submittedName>
</protein>
<proteinExistence type="predicted"/>